<keyword evidence="2" id="KW-0812">Transmembrane</keyword>
<comment type="caution">
    <text evidence="4">The sequence shown here is derived from an EMBL/GenBank/DDBJ whole genome shotgun (WGS) entry which is preliminary data.</text>
</comment>
<feature type="transmembrane region" description="Helical" evidence="2">
    <location>
        <begin position="35"/>
        <end position="54"/>
    </location>
</feature>
<keyword evidence="2" id="KW-1133">Transmembrane helix</keyword>
<feature type="domain" description="Multidrug resistance protein MdtA-like barrel-sandwich hybrid" evidence="3">
    <location>
        <begin position="82"/>
        <end position="336"/>
    </location>
</feature>
<keyword evidence="2" id="KW-0472">Membrane</keyword>
<feature type="coiled-coil region" evidence="1">
    <location>
        <begin position="171"/>
        <end position="198"/>
    </location>
</feature>
<dbReference type="InterPro" id="IPR050739">
    <property type="entry name" value="MFP"/>
</dbReference>
<dbReference type="Gene3D" id="2.40.50.100">
    <property type="match status" value="1"/>
</dbReference>
<dbReference type="EMBL" id="RSCL01000012">
    <property type="protein sequence ID" value="RUT03924.1"/>
    <property type="molecule type" value="Genomic_DNA"/>
</dbReference>
<reference evidence="4" key="2">
    <citation type="journal article" date="2019" name="Genome Biol. Evol.">
        <title>Day and night: Metabolic profiles and evolutionary relationships of six axenic non-marine cyanobacteria.</title>
        <authorList>
            <person name="Will S.E."/>
            <person name="Henke P."/>
            <person name="Boedeker C."/>
            <person name="Huang S."/>
            <person name="Brinkmann H."/>
            <person name="Rohde M."/>
            <person name="Jarek M."/>
            <person name="Friedl T."/>
            <person name="Seufert S."/>
            <person name="Schumacher M."/>
            <person name="Overmann J."/>
            <person name="Neumann-Schaal M."/>
            <person name="Petersen J."/>
        </authorList>
    </citation>
    <scope>NUCLEOTIDE SEQUENCE [LARGE SCALE GENOMIC DNA]</scope>
    <source>
        <strain evidence="4">PCC 7102</strain>
    </source>
</reference>
<dbReference type="AlphaFoldDB" id="A0A433VCV5"/>
<dbReference type="Proteomes" id="UP000271624">
    <property type="component" value="Unassembled WGS sequence"/>
</dbReference>
<dbReference type="OrthoDB" id="8439633at2"/>
<gene>
    <name evidence="4" type="ORF">DSM106972_048380</name>
</gene>
<dbReference type="Pfam" id="PF25917">
    <property type="entry name" value="BSH_RND"/>
    <property type="match status" value="1"/>
</dbReference>
<accession>A0A433VCV5</accession>
<evidence type="ECO:0000313" key="4">
    <source>
        <dbReference type="EMBL" id="RUT03924.1"/>
    </source>
</evidence>
<protein>
    <submittedName>
        <fullName evidence="4">HlyD family type I secretion periplasmic adaptor subunit</fullName>
    </submittedName>
</protein>
<evidence type="ECO:0000259" key="3">
    <source>
        <dbReference type="Pfam" id="PF25917"/>
    </source>
</evidence>
<feature type="coiled-coil region" evidence="1">
    <location>
        <begin position="230"/>
        <end position="310"/>
    </location>
</feature>
<keyword evidence="1" id="KW-0175">Coiled coil</keyword>
<keyword evidence="5" id="KW-1185">Reference proteome</keyword>
<dbReference type="PANTHER" id="PTHR30386:SF28">
    <property type="entry name" value="EXPORTED PROTEIN"/>
    <property type="match status" value="1"/>
</dbReference>
<dbReference type="RefSeq" id="WP_127083196.1">
    <property type="nucleotide sequence ID" value="NZ_RSCL01000012.1"/>
</dbReference>
<dbReference type="GO" id="GO:0015562">
    <property type="term" value="F:efflux transmembrane transporter activity"/>
    <property type="evidence" value="ECO:0007669"/>
    <property type="project" value="InterPro"/>
</dbReference>
<reference evidence="4" key="1">
    <citation type="submission" date="2018-12" db="EMBL/GenBank/DDBJ databases">
        <authorList>
            <person name="Will S."/>
            <person name="Neumann-Schaal M."/>
            <person name="Henke P."/>
        </authorList>
    </citation>
    <scope>NUCLEOTIDE SEQUENCE</scope>
    <source>
        <strain evidence="4">PCC 7102</strain>
    </source>
</reference>
<evidence type="ECO:0000313" key="5">
    <source>
        <dbReference type="Proteomes" id="UP000271624"/>
    </source>
</evidence>
<proteinExistence type="predicted"/>
<sequence length="479" mass="53041">MFTQKHNLFRKEALERISSPERLDQIMQVVSFQKWIPLAAFGTIIAAGVAWSVVGRIPVTVSGQGVLIFPSKVMPFQSPGAGRLLTLNVRVGDMVKKGQVIAMLDQAELQKRLQQSQAKLGQLLLQYNNANTLQQQRIGLDQVALQQQRATLSNSLQTRRSVSPLLRDKGLESIRSDRQNLQQRLQTTRELLPTLKQRFEIRQQLLKEGAISGDSVLQARQEFIDAQTKVNDVQSQLKQLDVKEADAQRQFLENLNSIQEIQAQLKELDTKKASQAQQDLDAVTNRKKEIQETQREIAQLELQLKNTSQITSNYTGRVIELSTTPGQLIAQGNALGSIEAQERSGKLMSVTFFAPGEGKKLKPGMKLQITPTTVKREEFGGIVGTVSNISAFPVTQEGAVSLVGSAEVVKGLLSQGPQLQAFATLQPDTSTFSGWKWSSSKGPRQKITSGTPTTVRVTVEERAPISFVFPILKSWTGVY</sequence>
<evidence type="ECO:0000256" key="1">
    <source>
        <dbReference type="SAM" id="Coils"/>
    </source>
</evidence>
<dbReference type="PANTHER" id="PTHR30386">
    <property type="entry name" value="MEMBRANE FUSION SUBUNIT OF EMRAB-TOLC MULTIDRUG EFFLUX PUMP"/>
    <property type="match status" value="1"/>
</dbReference>
<dbReference type="NCBIfam" id="TIGR03794">
    <property type="entry name" value="NHLM_micro_HlyD"/>
    <property type="match status" value="1"/>
</dbReference>
<organism evidence="4 5">
    <name type="scientific">Dulcicalothrix desertica PCC 7102</name>
    <dbReference type="NCBI Taxonomy" id="232991"/>
    <lineage>
        <taxon>Bacteria</taxon>
        <taxon>Bacillati</taxon>
        <taxon>Cyanobacteriota</taxon>
        <taxon>Cyanophyceae</taxon>
        <taxon>Nostocales</taxon>
        <taxon>Calotrichaceae</taxon>
        <taxon>Dulcicalothrix</taxon>
    </lineage>
</organism>
<evidence type="ECO:0000256" key="2">
    <source>
        <dbReference type="SAM" id="Phobius"/>
    </source>
</evidence>
<dbReference type="InterPro" id="IPR058625">
    <property type="entry name" value="MdtA-like_BSH"/>
</dbReference>
<name>A0A433VCV5_9CYAN</name>
<dbReference type="SUPFAM" id="SSF56954">
    <property type="entry name" value="Outer membrane efflux proteins (OEP)"/>
    <property type="match status" value="1"/>
</dbReference>
<dbReference type="PRINTS" id="PR01490">
    <property type="entry name" value="RTXTOXIND"/>
</dbReference>
<dbReference type="InterPro" id="IPR022275">
    <property type="entry name" value="NHPM_bacteriocin_SS_HylD"/>
</dbReference>